<proteinExistence type="predicted"/>
<reference evidence="1 2" key="1">
    <citation type="journal article" date="2018" name="Sci. Rep.">
        <title>Genomic signatures of local adaptation to the degree of environmental predictability in rotifers.</title>
        <authorList>
            <person name="Franch-Gras L."/>
            <person name="Hahn C."/>
            <person name="Garcia-Roger E.M."/>
            <person name="Carmona M.J."/>
            <person name="Serra M."/>
            <person name="Gomez A."/>
        </authorList>
    </citation>
    <scope>NUCLEOTIDE SEQUENCE [LARGE SCALE GENOMIC DNA]</scope>
    <source>
        <strain evidence="1">HYR1</strain>
    </source>
</reference>
<dbReference type="EMBL" id="REGN01001209">
    <property type="protein sequence ID" value="RNA36266.1"/>
    <property type="molecule type" value="Genomic_DNA"/>
</dbReference>
<protein>
    <submittedName>
        <fullName evidence="1">Uncharacterized protein</fullName>
    </submittedName>
</protein>
<gene>
    <name evidence="1" type="ORF">BpHYR1_016617</name>
</gene>
<organism evidence="1 2">
    <name type="scientific">Brachionus plicatilis</name>
    <name type="common">Marine rotifer</name>
    <name type="synonym">Brachionus muelleri</name>
    <dbReference type="NCBI Taxonomy" id="10195"/>
    <lineage>
        <taxon>Eukaryota</taxon>
        <taxon>Metazoa</taxon>
        <taxon>Spiralia</taxon>
        <taxon>Gnathifera</taxon>
        <taxon>Rotifera</taxon>
        <taxon>Eurotatoria</taxon>
        <taxon>Monogononta</taxon>
        <taxon>Pseudotrocha</taxon>
        <taxon>Ploima</taxon>
        <taxon>Brachionidae</taxon>
        <taxon>Brachionus</taxon>
    </lineage>
</organism>
<sequence length="90" mass="10098">METTKFYYFFGATSLLLELLCDQTRFSSIPTIHRSTVFPGSIMLHHKLKHAFGPCTKVHLAHALILFTLRACSNSVITPLGQHQTLKALV</sequence>
<keyword evidence="2" id="KW-1185">Reference proteome</keyword>
<evidence type="ECO:0000313" key="1">
    <source>
        <dbReference type="EMBL" id="RNA36266.1"/>
    </source>
</evidence>
<comment type="caution">
    <text evidence="1">The sequence shown here is derived from an EMBL/GenBank/DDBJ whole genome shotgun (WGS) entry which is preliminary data.</text>
</comment>
<accession>A0A3M7SKI2</accession>
<dbReference type="AlphaFoldDB" id="A0A3M7SKI2"/>
<dbReference type="Proteomes" id="UP000276133">
    <property type="component" value="Unassembled WGS sequence"/>
</dbReference>
<name>A0A3M7SKI2_BRAPC</name>
<evidence type="ECO:0000313" key="2">
    <source>
        <dbReference type="Proteomes" id="UP000276133"/>
    </source>
</evidence>